<sequence>MEGLRKRIKIQNTLESSRNASIFKARQKRRILIACWTRVCPTASPLDGHFLRGWPEPASPPDHIPARVAKKPTGRLQGSSRRSGTGAFVFFFWFLFARARLLVTRNTSRRGSTMRLGILGGKLCNEEGRLKCWPVSAALFALQQWTVKAACHLQSRPSQRPVTFPHLQYHVKKTRLGCGCMMSG</sequence>
<gene>
    <name evidence="1" type="ORF">MPH_08183</name>
</gene>
<evidence type="ECO:0000313" key="2">
    <source>
        <dbReference type="Proteomes" id="UP000007129"/>
    </source>
</evidence>
<dbReference type="Proteomes" id="UP000007129">
    <property type="component" value="Unassembled WGS sequence"/>
</dbReference>
<dbReference type="HOGENOM" id="CLU_1468440_0_0_1"/>
<accession>K2SCZ2</accession>
<name>K2SCZ2_MACPH</name>
<organism evidence="1 2">
    <name type="scientific">Macrophomina phaseolina (strain MS6)</name>
    <name type="common">Charcoal rot fungus</name>
    <dbReference type="NCBI Taxonomy" id="1126212"/>
    <lineage>
        <taxon>Eukaryota</taxon>
        <taxon>Fungi</taxon>
        <taxon>Dikarya</taxon>
        <taxon>Ascomycota</taxon>
        <taxon>Pezizomycotina</taxon>
        <taxon>Dothideomycetes</taxon>
        <taxon>Dothideomycetes incertae sedis</taxon>
        <taxon>Botryosphaeriales</taxon>
        <taxon>Botryosphaeriaceae</taxon>
        <taxon>Macrophomina</taxon>
    </lineage>
</organism>
<proteinExistence type="predicted"/>
<dbReference type="InParanoid" id="K2SCZ2"/>
<reference evidence="1 2" key="1">
    <citation type="journal article" date="2012" name="BMC Genomics">
        <title>Tools to kill: Genome of one of the most destructive plant pathogenic fungi Macrophomina phaseolina.</title>
        <authorList>
            <person name="Islam M.S."/>
            <person name="Haque M.S."/>
            <person name="Islam M.M."/>
            <person name="Emdad E.M."/>
            <person name="Halim A."/>
            <person name="Hossen Q.M.M."/>
            <person name="Hossain M.Z."/>
            <person name="Ahmed B."/>
            <person name="Rahim S."/>
            <person name="Rahman M.S."/>
            <person name="Alam M.M."/>
            <person name="Hou S."/>
            <person name="Wan X."/>
            <person name="Saito J.A."/>
            <person name="Alam M."/>
        </authorList>
    </citation>
    <scope>NUCLEOTIDE SEQUENCE [LARGE SCALE GENOMIC DNA]</scope>
    <source>
        <strain evidence="1 2">MS6</strain>
    </source>
</reference>
<comment type="caution">
    <text evidence="1">The sequence shown here is derived from an EMBL/GenBank/DDBJ whole genome shotgun (WGS) entry which is preliminary data.</text>
</comment>
<evidence type="ECO:0000313" key="1">
    <source>
        <dbReference type="EMBL" id="EKG14710.1"/>
    </source>
</evidence>
<dbReference type="VEuPathDB" id="FungiDB:MPH_08183"/>
<dbReference type="EMBL" id="AHHD01000338">
    <property type="protein sequence ID" value="EKG14710.1"/>
    <property type="molecule type" value="Genomic_DNA"/>
</dbReference>
<protein>
    <submittedName>
        <fullName evidence="1">Uncharacterized protein</fullName>
    </submittedName>
</protein>
<dbReference type="AlphaFoldDB" id="K2SCZ2"/>